<keyword evidence="5 7" id="KW-0326">Glycosidase</keyword>
<dbReference type="SUPFAM" id="SSF75005">
    <property type="entry name" value="Arabinanase/levansucrase/invertase"/>
    <property type="match status" value="1"/>
</dbReference>
<keyword evidence="3 7" id="KW-0378">Hydrolase</keyword>
<keyword evidence="10" id="KW-1185">Reference proteome</keyword>
<keyword evidence="2" id="KW-0858">Xylan degradation</keyword>
<feature type="signal peptide" evidence="8">
    <location>
        <begin position="1"/>
        <end position="26"/>
    </location>
</feature>
<accession>A0A1G4TFQ0</accession>
<evidence type="ECO:0000313" key="10">
    <source>
        <dbReference type="Proteomes" id="UP000199150"/>
    </source>
</evidence>
<comment type="similarity">
    <text evidence="1 7">Belongs to the glycosyl hydrolase 43 family.</text>
</comment>
<keyword evidence="2" id="KW-0624">Polysaccharide degradation</keyword>
<feature type="chain" id="PRO_5011665970" evidence="8">
    <location>
        <begin position="27"/>
        <end position="321"/>
    </location>
</feature>
<protein>
    <submittedName>
        <fullName evidence="9">Glycosyl hydrolases family 43</fullName>
    </submittedName>
</protein>
<dbReference type="EMBL" id="FMTS01000008">
    <property type="protein sequence ID" value="SCW80240.1"/>
    <property type="molecule type" value="Genomic_DNA"/>
</dbReference>
<gene>
    <name evidence="9" type="ORF">SAMN02927928_3511</name>
</gene>
<keyword evidence="4" id="KW-0119">Carbohydrate metabolism</keyword>
<dbReference type="Gene3D" id="2.115.10.20">
    <property type="entry name" value="Glycosyl hydrolase domain, family 43"/>
    <property type="match status" value="1"/>
</dbReference>
<evidence type="ECO:0000256" key="7">
    <source>
        <dbReference type="RuleBase" id="RU361187"/>
    </source>
</evidence>
<dbReference type="GO" id="GO:0045493">
    <property type="term" value="P:xylan catabolic process"/>
    <property type="evidence" value="ECO:0007669"/>
    <property type="project" value="UniProtKB-KW"/>
</dbReference>
<dbReference type="PANTHER" id="PTHR43772:SF2">
    <property type="entry name" value="PUTATIVE (AFU_ORTHOLOGUE AFUA_2G04480)-RELATED"/>
    <property type="match status" value="1"/>
</dbReference>
<dbReference type="OrthoDB" id="9760116at2"/>
<proteinExistence type="inferred from homology"/>
<evidence type="ECO:0000256" key="2">
    <source>
        <dbReference type="ARBA" id="ARBA00022651"/>
    </source>
</evidence>
<sequence length="321" mass="35621">MKTKCKLKTAIGIVLGLAAFSAAAHAFVGAPISTRFNGDPSPHYFKGRYYLYATNDQDNSGKYWDSTDWRVFSSRDLEHWQDDGSFLSVSVFKWARPDAKAWAPEAAYRNGKYYYYAPVGGDKIGVAVSKSPEGPFVDARGDALIDKARDANAGAEPIDPTVLIDDDGQAYLAFGTRVPKIVKLKRDMIHTDGPIMDLVITGFPSDDPKKKYGEAPFFHKHNGLYYFSFSTGWPGQIVYATSKSPMGPYAYRGVILDYLPISTNHQAIIERQGKSWLFYHNSLLPGGGDYRRSIAIEPMIYNPDGTINEVHPTAPAVTRPK</sequence>
<evidence type="ECO:0000256" key="4">
    <source>
        <dbReference type="ARBA" id="ARBA00023277"/>
    </source>
</evidence>
<dbReference type="GO" id="GO:0004553">
    <property type="term" value="F:hydrolase activity, hydrolyzing O-glycosyl compounds"/>
    <property type="evidence" value="ECO:0007669"/>
    <property type="project" value="InterPro"/>
</dbReference>
<dbReference type="InterPro" id="IPR052176">
    <property type="entry name" value="Glycosyl_Hydrlase_43_Enz"/>
</dbReference>
<dbReference type="Pfam" id="PF04616">
    <property type="entry name" value="Glyco_hydro_43"/>
    <property type="match status" value="1"/>
</dbReference>
<reference evidence="10" key="1">
    <citation type="submission" date="2016-10" db="EMBL/GenBank/DDBJ databases">
        <authorList>
            <person name="Varghese N."/>
            <person name="Submissions S."/>
        </authorList>
    </citation>
    <scope>NUCLEOTIDE SEQUENCE [LARGE SCALE GENOMIC DNA]</scope>
    <source>
        <strain evidence="10">CGMCC 1.3431</strain>
    </source>
</reference>
<evidence type="ECO:0000313" key="9">
    <source>
        <dbReference type="EMBL" id="SCW80240.1"/>
    </source>
</evidence>
<dbReference type="InterPro" id="IPR023296">
    <property type="entry name" value="Glyco_hydro_beta-prop_sf"/>
</dbReference>
<dbReference type="RefSeq" id="WP_090650445.1">
    <property type="nucleotide sequence ID" value="NZ_CBCRYE010000002.1"/>
</dbReference>
<feature type="site" description="Important for catalytic activity, responsible for pKa modulation of the active site Glu and correct orientation of both the proton donor and substrate" evidence="6">
    <location>
        <position position="159"/>
    </location>
</feature>
<dbReference type="CDD" id="cd08990">
    <property type="entry name" value="GH43_AXH_like"/>
    <property type="match status" value="1"/>
</dbReference>
<evidence type="ECO:0000256" key="6">
    <source>
        <dbReference type="PIRSR" id="PIRSR606710-2"/>
    </source>
</evidence>
<evidence type="ECO:0000256" key="8">
    <source>
        <dbReference type="SAM" id="SignalP"/>
    </source>
</evidence>
<evidence type="ECO:0000256" key="3">
    <source>
        <dbReference type="ARBA" id="ARBA00022801"/>
    </source>
</evidence>
<evidence type="ECO:0000256" key="1">
    <source>
        <dbReference type="ARBA" id="ARBA00009865"/>
    </source>
</evidence>
<dbReference type="STRING" id="260084.SAMN02927928_3511"/>
<organism evidence="9 10">
    <name type="scientific">Asticcacaulis taihuensis</name>
    <dbReference type="NCBI Taxonomy" id="260084"/>
    <lineage>
        <taxon>Bacteria</taxon>
        <taxon>Pseudomonadati</taxon>
        <taxon>Pseudomonadota</taxon>
        <taxon>Alphaproteobacteria</taxon>
        <taxon>Caulobacterales</taxon>
        <taxon>Caulobacteraceae</taxon>
        <taxon>Asticcacaulis</taxon>
    </lineage>
</organism>
<evidence type="ECO:0000256" key="5">
    <source>
        <dbReference type="ARBA" id="ARBA00023295"/>
    </source>
</evidence>
<dbReference type="Proteomes" id="UP000199150">
    <property type="component" value="Unassembled WGS sequence"/>
</dbReference>
<dbReference type="PANTHER" id="PTHR43772">
    <property type="entry name" value="ENDO-1,4-BETA-XYLANASE"/>
    <property type="match status" value="1"/>
</dbReference>
<dbReference type="InterPro" id="IPR006710">
    <property type="entry name" value="Glyco_hydro_43"/>
</dbReference>
<dbReference type="AlphaFoldDB" id="A0A1G4TFQ0"/>
<keyword evidence="8" id="KW-0732">Signal</keyword>
<name>A0A1G4TFQ0_9CAUL</name>